<dbReference type="RefSeq" id="WP_070355883.1">
    <property type="nucleotide sequence ID" value="NZ_CP043474.1"/>
</dbReference>
<protein>
    <submittedName>
        <fullName evidence="1">Uncharacterized protein</fullName>
    </submittedName>
</protein>
<dbReference type="AlphaFoldDB" id="A0A1E8PXH4"/>
<reference evidence="1 2" key="1">
    <citation type="submission" date="2016-09" db="EMBL/GenBank/DDBJ databases">
        <title>genome sequence of Mycobacterium sp. 739 SCH.</title>
        <authorList>
            <person name="Greninger A.L."/>
            <person name="Qin X."/>
            <person name="Jerome K."/>
            <person name="Vora S."/>
            <person name="Quinn K."/>
        </authorList>
    </citation>
    <scope>NUCLEOTIDE SEQUENCE [LARGE SCALE GENOMIC DNA]</scope>
    <source>
        <strain evidence="1 2">SCH</strain>
    </source>
</reference>
<gene>
    <name evidence="1" type="ORF">BEL07_25715</name>
</gene>
<name>A0A1E8PXH4_9MYCO</name>
<dbReference type="Proteomes" id="UP000178953">
    <property type="component" value="Unassembled WGS sequence"/>
</dbReference>
<comment type="caution">
    <text evidence="1">The sequence shown here is derived from an EMBL/GenBank/DDBJ whole genome shotgun (WGS) entry which is preliminary data.</text>
</comment>
<organism evidence="1 2">
    <name type="scientific">Mycolicibacterium grossiae</name>
    <dbReference type="NCBI Taxonomy" id="1552759"/>
    <lineage>
        <taxon>Bacteria</taxon>
        <taxon>Bacillati</taxon>
        <taxon>Actinomycetota</taxon>
        <taxon>Actinomycetes</taxon>
        <taxon>Mycobacteriales</taxon>
        <taxon>Mycobacteriaceae</taxon>
        <taxon>Mycolicibacterium</taxon>
    </lineage>
</organism>
<keyword evidence="2" id="KW-1185">Reference proteome</keyword>
<evidence type="ECO:0000313" key="2">
    <source>
        <dbReference type="Proteomes" id="UP000178953"/>
    </source>
</evidence>
<sequence>MGDVEQSLGLLREYSELLYPKMVFEHRRCGERGAPMLLRSNDIAIGSAWPGEEKVSAALGVVGLSPIGVTPRYPDLRRCLQRRAILTQTGVDKDAFAHNIFSVAPIVSSRSAYPSSG</sequence>
<proteinExistence type="predicted"/>
<dbReference type="EMBL" id="MCHX01000089">
    <property type="protein sequence ID" value="OFJ50901.1"/>
    <property type="molecule type" value="Genomic_DNA"/>
</dbReference>
<evidence type="ECO:0000313" key="1">
    <source>
        <dbReference type="EMBL" id="OFJ50901.1"/>
    </source>
</evidence>
<accession>A0A1E8PXH4</accession>